<evidence type="ECO:0000313" key="2">
    <source>
        <dbReference type="Proteomes" id="UP001432075"/>
    </source>
</evidence>
<sequence>MGDTQEAAGERLLQTLRSMKAYDPAGDYYALTLGANRRGGLSWSAQTHWVGFSERNPRWEIRTACLVDPEFIRKAWTAGTPWSAGRSPKTGCPA</sequence>
<evidence type="ECO:0000313" key="1">
    <source>
        <dbReference type="EMBL" id="WUO48062.1"/>
    </source>
</evidence>
<reference evidence="1" key="1">
    <citation type="submission" date="2022-10" db="EMBL/GenBank/DDBJ databases">
        <title>The complete genomes of actinobacterial strains from the NBC collection.</title>
        <authorList>
            <person name="Joergensen T.S."/>
            <person name="Alvarez Arevalo M."/>
            <person name="Sterndorff E.B."/>
            <person name="Faurdal D."/>
            <person name="Vuksanovic O."/>
            <person name="Mourched A.-S."/>
            <person name="Charusanti P."/>
            <person name="Shaw S."/>
            <person name="Blin K."/>
            <person name="Weber T."/>
        </authorList>
    </citation>
    <scope>NUCLEOTIDE SEQUENCE</scope>
    <source>
        <strain evidence="1">NBC_00283</strain>
    </source>
</reference>
<name>A0ABZ1RPW2_9ACTN</name>
<gene>
    <name evidence="1" type="ORF">OHU17_20690</name>
</gene>
<dbReference type="RefSeq" id="WP_328776362.1">
    <property type="nucleotide sequence ID" value="NZ_CP108057.1"/>
</dbReference>
<accession>A0ABZ1RPW2</accession>
<keyword evidence="2" id="KW-1185">Reference proteome</keyword>
<dbReference type="EMBL" id="CP108057">
    <property type="protein sequence ID" value="WUO48062.1"/>
    <property type="molecule type" value="Genomic_DNA"/>
</dbReference>
<proteinExistence type="predicted"/>
<dbReference type="Proteomes" id="UP001432075">
    <property type="component" value="Chromosome"/>
</dbReference>
<protein>
    <submittedName>
        <fullName evidence="1">Uncharacterized protein</fullName>
    </submittedName>
</protein>
<organism evidence="1 2">
    <name type="scientific">Streptomyces goshikiensis</name>
    <dbReference type="NCBI Taxonomy" id="1942"/>
    <lineage>
        <taxon>Bacteria</taxon>
        <taxon>Bacillati</taxon>
        <taxon>Actinomycetota</taxon>
        <taxon>Actinomycetes</taxon>
        <taxon>Kitasatosporales</taxon>
        <taxon>Streptomycetaceae</taxon>
        <taxon>Streptomyces</taxon>
    </lineage>
</organism>